<evidence type="ECO:0000313" key="4">
    <source>
        <dbReference type="Proteomes" id="UP000316598"/>
    </source>
</evidence>
<keyword evidence="1" id="KW-0479">Metal-binding</keyword>
<dbReference type="EMBL" id="SJPI01000001">
    <property type="protein sequence ID" value="TWT54042.1"/>
    <property type="molecule type" value="Genomic_DNA"/>
</dbReference>
<dbReference type="GO" id="GO:0000976">
    <property type="term" value="F:transcription cis-regulatory region binding"/>
    <property type="evidence" value="ECO:0007669"/>
    <property type="project" value="TreeGrafter"/>
</dbReference>
<dbReference type="GO" id="GO:0008270">
    <property type="term" value="F:zinc ion binding"/>
    <property type="evidence" value="ECO:0007669"/>
    <property type="project" value="TreeGrafter"/>
</dbReference>
<feature type="binding site" evidence="1">
    <location>
        <position position="173"/>
    </location>
    <ligand>
        <name>Zn(2+)</name>
        <dbReference type="ChEBI" id="CHEBI:29105"/>
    </ligand>
</feature>
<dbReference type="InterPro" id="IPR036388">
    <property type="entry name" value="WH-like_DNA-bd_sf"/>
</dbReference>
<dbReference type="InterPro" id="IPR036390">
    <property type="entry name" value="WH_DNA-bd_sf"/>
</dbReference>
<sequence>MTTVPWKWSKIKRIIKSNKSGADMNSSKDKPSGKEGSANDPLVQIQGDIRAAGLRATPARTATLILLRESTSPLSHAEVADHLAQTGVDKATAFRNLNDMAEAGLLRRSELGDHVWRFEAIDPTQSDAHVHPHFLCVDCGSVACLDDVELTAHSQRQSDRVGQVTEILLRGHCNDCR</sequence>
<dbReference type="AlphaFoldDB" id="A0A5C5WW19"/>
<organism evidence="3 4">
    <name type="scientific">Rubripirellula amarantea</name>
    <dbReference type="NCBI Taxonomy" id="2527999"/>
    <lineage>
        <taxon>Bacteria</taxon>
        <taxon>Pseudomonadati</taxon>
        <taxon>Planctomycetota</taxon>
        <taxon>Planctomycetia</taxon>
        <taxon>Pirellulales</taxon>
        <taxon>Pirellulaceae</taxon>
        <taxon>Rubripirellula</taxon>
    </lineage>
</organism>
<gene>
    <name evidence="3" type="primary">fur_2</name>
    <name evidence="3" type="ORF">Pla22_16770</name>
</gene>
<feature type="binding site" evidence="1">
    <location>
        <position position="136"/>
    </location>
    <ligand>
        <name>Zn(2+)</name>
        <dbReference type="ChEBI" id="CHEBI:29105"/>
    </ligand>
</feature>
<evidence type="ECO:0000256" key="2">
    <source>
        <dbReference type="SAM" id="MobiDB-lite"/>
    </source>
</evidence>
<dbReference type="InterPro" id="IPR002481">
    <property type="entry name" value="FUR"/>
</dbReference>
<keyword evidence="4" id="KW-1185">Reference proteome</keyword>
<dbReference type="SUPFAM" id="SSF46785">
    <property type="entry name" value="Winged helix' DNA-binding domain"/>
    <property type="match status" value="1"/>
</dbReference>
<comment type="cofactor">
    <cofactor evidence="1">
        <name>Zn(2+)</name>
        <dbReference type="ChEBI" id="CHEBI:29105"/>
    </cofactor>
    <text evidence="1">Binds 1 zinc ion per subunit.</text>
</comment>
<dbReference type="PANTHER" id="PTHR33202">
    <property type="entry name" value="ZINC UPTAKE REGULATION PROTEIN"/>
    <property type="match status" value="1"/>
</dbReference>
<keyword evidence="1" id="KW-0862">Zinc</keyword>
<name>A0A5C5WW19_9BACT</name>
<dbReference type="Proteomes" id="UP000316598">
    <property type="component" value="Unassembled WGS sequence"/>
</dbReference>
<feature type="binding site" evidence="1">
    <location>
        <position position="139"/>
    </location>
    <ligand>
        <name>Zn(2+)</name>
        <dbReference type="ChEBI" id="CHEBI:29105"/>
    </ligand>
</feature>
<protein>
    <submittedName>
        <fullName evidence="3">Ferric uptake regulation protein</fullName>
    </submittedName>
</protein>
<feature type="region of interest" description="Disordered" evidence="2">
    <location>
        <begin position="19"/>
        <end position="40"/>
    </location>
</feature>
<dbReference type="GO" id="GO:1900376">
    <property type="term" value="P:regulation of secondary metabolite biosynthetic process"/>
    <property type="evidence" value="ECO:0007669"/>
    <property type="project" value="TreeGrafter"/>
</dbReference>
<dbReference type="Pfam" id="PF01475">
    <property type="entry name" value="FUR"/>
    <property type="match status" value="1"/>
</dbReference>
<dbReference type="GO" id="GO:0003700">
    <property type="term" value="F:DNA-binding transcription factor activity"/>
    <property type="evidence" value="ECO:0007669"/>
    <property type="project" value="InterPro"/>
</dbReference>
<dbReference type="Gene3D" id="1.10.10.10">
    <property type="entry name" value="Winged helix-like DNA-binding domain superfamily/Winged helix DNA-binding domain"/>
    <property type="match status" value="1"/>
</dbReference>
<accession>A0A5C5WW19</accession>
<dbReference type="PANTHER" id="PTHR33202:SF7">
    <property type="entry name" value="FERRIC UPTAKE REGULATION PROTEIN"/>
    <property type="match status" value="1"/>
</dbReference>
<dbReference type="GO" id="GO:0045892">
    <property type="term" value="P:negative regulation of DNA-templated transcription"/>
    <property type="evidence" value="ECO:0007669"/>
    <property type="project" value="TreeGrafter"/>
</dbReference>
<comment type="caution">
    <text evidence="3">The sequence shown here is derived from an EMBL/GenBank/DDBJ whole genome shotgun (WGS) entry which is preliminary data.</text>
</comment>
<evidence type="ECO:0000313" key="3">
    <source>
        <dbReference type="EMBL" id="TWT54042.1"/>
    </source>
</evidence>
<proteinExistence type="predicted"/>
<reference evidence="3 4" key="1">
    <citation type="submission" date="2019-02" db="EMBL/GenBank/DDBJ databases">
        <title>Deep-cultivation of Planctomycetes and their phenomic and genomic characterization uncovers novel biology.</title>
        <authorList>
            <person name="Wiegand S."/>
            <person name="Jogler M."/>
            <person name="Boedeker C."/>
            <person name="Pinto D."/>
            <person name="Vollmers J."/>
            <person name="Rivas-Marin E."/>
            <person name="Kohn T."/>
            <person name="Peeters S.H."/>
            <person name="Heuer A."/>
            <person name="Rast P."/>
            <person name="Oberbeckmann S."/>
            <person name="Bunk B."/>
            <person name="Jeske O."/>
            <person name="Meyerdierks A."/>
            <person name="Storesund J.E."/>
            <person name="Kallscheuer N."/>
            <person name="Luecker S."/>
            <person name="Lage O.M."/>
            <person name="Pohl T."/>
            <person name="Merkel B.J."/>
            <person name="Hornburger P."/>
            <person name="Mueller R.-W."/>
            <person name="Bruemmer F."/>
            <person name="Labrenz M."/>
            <person name="Spormann A.M."/>
            <person name="Op Den Camp H."/>
            <person name="Overmann J."/>
            <person name="Amann R."/>
            <person name="Jetten M.S.M."/>
            <person name="Mascher T."/>
            <person name="Medema M.H."/>
            <person name="Devos D.P."/>
            <person name="Kaster A.-K."/>
            <person name="Ovreas L."/>
            <person name="Rohde M."/>
            <person name="Galperin M.Y."/>
            <person name="Jogler C."/>
        </authorList>
    </citation>
    <scope>NUCLEOTIDE SEQUENCE [LARGE SCALE GENOMIC DNA]</scope>
    <source>
        <strain evidence="3 4">Pla22</strain>
    </source>
</reference>
<feature type="binding site" evidence="1">
    <location>
        <position position="176"/>
    </location>
    <ligand>
        <name>Zn(2+)</name>
        <dbReference type="ChEBI" id="CHEBI:29105"/>
    </ligand>
</feature>
<evidence type="ECO:0000256" key="1">
    <source>
        <dbReference type="PIRSR" id="PIRSR602481-1"/>
    </source>
</evidence>